<proteinExistence type="predicted"/>
<dbReference type="EMBL" id="AP024145">
    <property type="protein sequence ID" value="BCM86303.1"/>
    <property type="molecule type" value="Genomic_DNA"/>
</dbReference>
<sequence>MKYLGGERLFERRARMILPILVRQAEANEPISYGRLALEAGMPNPRNLNHPLGRIGGALLAIGKKWREEVPHIQSLVINSTTRVPGEGFDGFLAARGYVDLALEEKRPFLKEYWSKIFAYPWWGEVLEECELERTQGGLEDVLDGAAGLGVGEGPEHARLKEFIRKNPDVVGLTNVGAPGRSEYPLPSGDSVDLMFTSKGRSHAVEVKPSNAGYADLARGLFQCVKYRAVLTALARFEQTGTAIDVRLAIGGALPAKLFPLRNSLNVRVIENVKARRT</sequence>
<dbReference type="KEGG" id="mind:mvi_47640"/>
<reference evidence="1" key="1">
    <citation type="submission" date="2020-11" db="EMBL/GenBank/DDBJ databases">
        <title>Complete genome sequence of a novel pathogenic Methylobacterium strain isolated from rice in Vietnam.</title>
        <authorList>
            <person name="Lai K."/>
            <person name="Okazaki S."/>
            <person name="Higashi K."/>
            <person name="Mori H."/>
            <person name="Toyoda A."/>
            <person name="Kurokawa K."/>
        </authorList>
    </citation>
    <scope>NUCLEOTIDE SEQUENCE</scope>
    <source>
        <strain evidence="1">VL1</strain>
    </source>
</reference>
<gene>
    <name evidence="1" type="ORF">mvi_47640</name>
</gene>
<organism evidence="1 2">
    <name type="scientific">Methylobacterium indicum</name>
    <dbReference type="NCBI Taxonomy" id="1775910"/>
    <lineage>
        <taxon>Bacteria</taxon>
        <taxon>Pseudomonadati</taxon>
        <taxon>Pseudomonadota</taxon>
        <taxon>Alphaproteobacteria</taxon>
        <taxon>Hyphomicrobiales</taxon>
        <taxon>Methylobacteriaceae</taxon>
        <taxon>Methylobacterium</taxon>
    </lineage>
</organism>
<evidence type="ECO:0000313" key="1">
    <source>
        <dbReference type="EMBL" id="BCM86303.1"/>
    </source>
</evidence>
<accession>A0A8H8WXG5</accession>
<name>A0A8H8WXG5_9HYPH</name>
<protein>
    <submittedName>
        <fullName evidence="1">Uncharacterized protein</fullName>
    </submittedName>
</protein>
<dbReference type="Proteomes" id="UP000663508">
    <property type="component" value="Chromosome"/>
</dbReference>
<dbReference type="AlphaFoldDB" id="A0A8H8WXG5"/>
<evidence type="ECO:0000313" key="2">
    <source>
        <dbReference type="Proteomes" id="UP000663508"/>
    </source>
</evidence>